<keyword evidence="4" id="KW-0067">ATP-binding</keyword>
<dbReference type="InterPro" id="IPR003439">
    <property type="entry name" value="ABC_transporter-like_ATP-bd"/>
</dbReference>
<dbReference type="FunCoup" id="A0A0D2G7N7">
    <property type="interactions" value="244"/>
</dbReference>
<gene>
    <name evidence="6" type="ORF">X474_27560</name>
</gene>
<evidence type="ECO:0000256" key="1">
    <source>
        <dbReference type="ARBA" id="ARBA00005417"/>
    </source>
</evidence>
<dbReference type="PANTHER" id="PTHR43335:SF2">
    <property type="entry name" value="ABC TRANSPORTER, ATP-BINDING PROTEIN"/>
    <property type="match status" value="1"/>
</dbReference>
<keyword evidence="7" id="KW-1185">Reference proteome</keyword>
<feature type="domain" description="ABC transporter" evidence="5">
    <location>
        <begin position="3"/>
        <end position="233"/>
    </location>
</feature>
<dbReference type="Gene3D" id="3.40.50.300">
    <property type="entry name" value="P-loop containing nucleotide triphosphate hydrolases"/>
    <property type="match status" value="1"/>
</dbReference>
<keyword evidence="3" id="KW-0547">Nucleotide-binding</keyword>
<dbReference type="PANTHER" id="PTHR43335">
    <property type="entry name" value="ABC TRANSPORTER, ATP-BINDING PROTEIN"/>
    <property type="match status" value="1"/>
</dbReference>
<dbReference type="STRING" id="1429043.X474_27560"/>
<dbReference type="Proteomes" id="UP000032233">
    <property type="component" value="Unassembled WGS sequence"/>
</dbReference>
<accession>A0A0D2G7N7</accession>
<comment type="similarity">
    <text evidence="1">Belongs to the ABC transporter superfamily.</text>
</comment>
<dbReference type="SMART" id="SM00382">
    <property type="entry name" value="AAA"/>
    <property type="match status" value="1"/>
</dbReference>
<dbReference type="SUPFAM" id="SSF52540">
    <property type="entry name" value="P-loop containing nucleoside triphosphate hydrolases"/>
    <property type="match status" value="1"/>
</dbReference>
<dbReference type="InterPro" id="IPR003593">
    <property type="entry name" value="AAA+_ATPase"/>
</dbReference>
<dbReference type="PATRIC" id="fig|1429043.3.peg.5853"/>
<name>A0A0D2G7N7_9BACT</name>
<keyword evidence="2" id="KW-0813">Transport</keyword>
<dbReference type="Pfam" id="PF00005">
    <property type="entry name" value="ABC_tran"/>
    <property type="match status" value="1"/>
</dbReference>
<evidence type="ECO:0000256" key="2">
    <source>
        <dbReference type="ARBA" id="ARBA00022448"/>
    </source>
</evidence>
<dbReference type="PROSITE" id="PS50893">
    <property type="entry name" value="ABC_TRANSPORTER_2"/>
    <property type="match status" value="1"/>
</dbReference>
<sequence>MKLTIQNLSKTYANGVQALKNVNLTIGKGMFGLLGQNGAGKSTLMRTLATLQDADKGEVFLGDTDVFKEPGKIRQTLGYLPQEFGVYDSMSAEEMLDYIALIKGVSKRAERKALVEYLLDRVNLYAVRKKSLNSYSGGMKQRFGIAQALVGKPELIIVDEPTAGLDPEERTRFYNILSELGEEAIVILSTHIVEDVTSLCSDMAIIGGGEVLVHDTPQKIIKAVEGKLWVKEVDRSGLSACKEMFPVIAVHIKQGKTRIHAFSDTAPDASFEPKLPDMEDAYFAVIGGCANLSKTPLNA</sequence>
<evidence type="ECO:0000313" key="7">
    <source>
        <dbReference type="Proteomes" id="UP000032233"/>
    </source>
</evidence>
<dbReference type="InterPro" id="IPR027417">
    <property type="entry name" value="P-loop_NTPase"/>
</dbReference>
<comment type="caution">
    <text evidence="6">The sequence shown here is derived from an EMBL/GenBank/DDBJ whole genome shotgun (WGS) entry which is preliminary data.</text>
</comment>
<proteinExistence type="inferred from homology"/>
<evidence type="ECO:0000313" key="6">
    <source>
        <dbReference type="EMBL" id="KIX10952.1"/>
    </source>
</evidence>
<evidence type="ECO:0000256" key="3">
    <source>
        <dbReference type="ARBA" id="ARBA00022741"/>
    </source>
</evidence>
<dbReference type="CDD" id="cd03264">
    <property type="entry name" value="ABC_drug_resistance_like"/>
    <property type="match status" value="1"/>
</dbReference>
<dbReference type="OrthoDB" id="9805130at2"/>
<dbReference type="EMBL" id="AZAC01000078">
    <property type="protein sequence ID" value="KIX10952.1"/>
    <property type="molecule type" value="Genomic_DNA"/>
</dbReference>
<protein>
    <submittedName>
        <fullName evidence="6">Multidrug ABC transporter ATPase</fullName>
    </submittedName>
</protein>
<dbReference type="InParanoid" id="A0A0D2G7N7"/>
<dbReference type="AlphaFoldDB" id="A0A0D2G7N7"/>
<organism evidence="6 7">
    <name type="scientific">Dethiosulfatarculus sandiegensis</name>
    <dbReference type="NCBI Taxonomy" id="1429043"/>
    <lineage>
        <taxon>Bacteria</taxon>
        <taxon>Pseudomonadati</taxon>
        <taxon>Thermodesulfobacteriota</taxon>
        <taxon>Desulfarculia</taxon>
        <taxon>Desulfarculales</taxon>
        <taxon>Desulfarculaceae</taxon>
        <taxon>Dethiosulfatarculus</taxon>
    </lineage>
</organism>
<reference evidence="6 7" key="1">
    <citation type="submission" date="2013-11" db="EMBL/GenBank/DDBJ databases">
        <title>Metagenomic analysis of a methanogenic consortium involved in long chain n-alkane degradation.</title>
        <authorList>
            <person name="Davidova I.A."/>
            <person name="Callaghan A.V."/>
            <person name="Wawrik B."/>
            <person name="Pruitt S."/>
            <person name="Marks C."/>
            <person name="Duncan K.E."/>
            <person name="Suflita J.M."/>
        </authorList>
    </citation>
    <scope>NUCLEOTIDE SEQUENCE [LARGE SCALE GENOMIC DNA]</scope>
    <source>
        <strain evidence="6 7">SPR</strain>
    </source>
</reference>
<evidence type="ECO:0000259" key="5">
    <source>
        <dbReference type="PROSITE" id="PS50893"/>
    </source>
</evidence>
<dbReference type="GO" id="GO:0005524">
    <property type="term" value="F:ATP binding"/>
    <property type="evidence" value="ECO:0007669"/>
    <property type="project" value="UniProtKB-KW"/>
</dbReference>
<dbReference type="GO" id="GO:0016887">
    <property type="term" value="F:ATP hydrolysis activity"/>
    <property type="evidence" value="ECO:0007669"/>
    <property type="project" value="InterPro"/>
</dbReference>
<dbReference type="InterPro" id="IPR017871">
    <property type="entry name" value="ABC_transporter-like_CS"/>
</dbReference>
<dbReference type="RefSeq" id="WP_044352792.1">
    <property type="nucleotide sequence ID" value="NZ_AZAC01000078.1"/>
</dbReference>
<evidence type="ECO:0000256" key="4">
    <source>
        <dbReference type="ARBA" id="ARBA00022840"/>
    </source>
</evidence>
<dbReference type="PROSITE" id="PS00211">
    <property type="entry name" value="ABC_TRANSPORTER_1"/>
    <property type="match status" value="1"/>
</dbReference>